<comment type="pathway">
    <text evidence="5 8">Amino-acid biosynthesis; L-lysine biosynthesis via DAP pathway; L-lysine from DL-2,6-diaminopimelate: step 1/1.</text>
</comment>
<sequence>MEYHMLFLANPFFHYKSNVLNIENVSVLEITNSIGTPVYCYSLNAIKNNYIQFKENLPNNSIICYAVKSNSNLSILSLLSSLGSGADAVSEGEIRRAITAGISPNKIVFSGVGKTEQEISFALDNRILQLNVESIEELQLINKISYHKNIIAPVSIRINPNINANTNDKITTGLKVNKFGIPEESLDQVFNSSLTNIKIIGISVHIGSQIANLGIFQNTIDKVKRIVKIFEQHNIHILRVDMGGGLGIPYKNSDIFPTIQEYTNLLKNNFEKESYNIICEPGRAIVGNTGILLAKVLYHKSNYEKNHLVLDTGMNDLIRPALYNAEHTIIPAVVSSKSHLSFDIVGPICESDDTFAYSYWINNVDNNEIVAICTVGAYGSSMSSNYNSRPLVPEVIVNQDNYHIIRHRQTYNDMLKDEVTLKFK</sequence>
<comment type="subunit">
    <text evidence="5">Homodimer.</text>
</comment>
<dbReference type="Gene3D" id="2.40.37.10">
    <property type="entry name" value="Lyase, Ornithine Decarboxylase, Chain A, domain 1"/>
    <property type="match status" value="1"/>
</dbReference>
<dbReference type="SUPFAM" id="SSF50621">
    <property type="entry name" value="Alanine racemase C-terminal domain-like"/>
    <property type="match status" value="1"/>
</dbReference>
<evidence type="ECO:0000313" key="10">
    <source>
        <dbReference type="EMBL" id="CAI27054.1"/>
    </source>
</evidence>
<dbReference type="InterPro" id="IPR000183">
    <property type="entry name" value="Orn/DAP/Arg_de-COase"/>
</dbReference>
<evidence type="ECO:0000256" key="6">
    <source>
        <dbReference type="NCBIfam" id="TIGR01048"/>
    </source>
</evidence>
<keyword evidence="5" id="KW-0028">Amino-acid biosynthesis</keyword>
<dbReference type="InterPro" id="IPR022644">
    <property type="entry name" value="De-COase2_N"/>
</dbReference>
<organism evidence="10 11">
    <name type="scientific">Ehrlichia ruminantium (strain Welgevonden)</name>
    <dbReference type="NCBI Taxonomy" id="254945"/>
    <lineage>
        <taxon>Bacteria</taxon>
        <taxon>Pseudomonadati</taxon>
        <taxon>Pseudomonadota</taxon>
        <taxon>Alphaproteobacteria</taxon>
        <taxon>Rickettsiales</taxon>
        <taxon>Anaplasmataceae</taxon>
        <taxon>Ehrlichia</taxon>
    </lineage>
</organism>
<feature type="binding site" evidence="5">
    <location>
        <position position="378"/>
    </location>
    <ligand>
        <name>pyridoxal 5'-phosphate</name>
        <dbReference type="ChEBI" id="CHEBI:597326"/>
    </ligand>
</feature>
<feature type="binding site" evidence="5">
    <location>
        <position position="283"/>
    </location>
    <ligand>
        <name>substrate</name>
    </ligand>
</feature>
<dbReference type="KEGG" id="erw:ERWE_CDS_05600"/>
<dbReference type="EC" id="4.1.1.20" evidence="5 6"/>
<dbReference type="PRINTS" id="PR01179">
    <property type="entry name" value="ODADCRBXLASE"/>
</dbReference>
<dbReference type="GO" id="GO:0009089">
    <property type="term" value="P:lysine biosynthetic process via diaminopimelate"/>
    <property type="evidence" value="ECO:0007669"/>
    <property type="project" value="UniProtKB-UniRule"/>
</dbReference>
<feature type="domain" description="Orn/DAP/Arg decarboxylase 2 N-terminal" evidence="9">
    <location>
        <begin position="44"/>
        <end position="287"/>
    </location>
</feature>
<feature type="active site" description="Proton donor" evidence="7">
    <location>
        <position position="349"/>
    </location>
</feature>
<dbReference type="Gene3D" id="3.20.20.10">
    <property type="entry name" value="Alanine racemase"/>
    <property type="match status" value="1"/>
</dbReference>
<evidence type="ECO:0000256" key="8">
    <source>
        <dbReference type="RuleBase" id="RU003738"/>
    </source>
</evidence>
<evidence type="ECO:0000313" key="11">
    <source>
        <dbReference type="Proteomes" id="UP000001021"/>
    </source>
</evidence>
<dbReference type="Pfam" id="PF02784">
    <property type="entry name" value="Orn_Arg_deC_N"/>
    <property type="match status" value="1"/>
</dbReference>
<evidence type="ECO:0000256" key="5">
    <source>
        <dbReference type="HAMAP-Rule" id="MF_02120"/>
    </source>
</evidence>
<dbReference type="UniPathway" id="UPA00034">
    <property type="reaction ID" value="UER00027"/>
</dbReference>
<evidence type="ECO:0000259" key="9">
    <source>
        <dbReference type="Pfam" id="PF02784"/>
    </source>
</evidence>
<dbReference type="PANTHER" id="PTHR43727">
    <property type="entry name" value="DIAMINOPIMELATE DECARBOXYLASE"/>
    <property type="match status" value="1"/>
</dbReference>
<dbReference type="SUPFAM" id="SSF51419">
    <property type="entry name" value="PLP-binding barrel"/>
    <property type="match status" value="1"/>
</dbReference>
<dbReference type="CDD" id="cd06828">
    <property type="entry name" value="PLPDE_III_DapDC"/>
    <property type="match status" value="1"/>
</dbReference>
<keyword evidence="11" id="KW-1185">Reference proteome</keyword>
<dbReference type="HOGENOM" id="CLU_026444_0_0_5"/>
<dbReference type="eggNOG" id="COG0019">
    <property type="taxonomic scope" value="Bacteria"/>
</dbReference>
<proteinExistence type="inferred from homology"/>
<feature type="binding site" evidence="5">
    <location>
        <position position="378"/>
    </location>
    <ligand>
        <name>substrate</name>
    </ligand>
</feature>
<dbReference type="NCBIfam" id="TIGR01048">
    <property type="entry name" value="lysA"/>
    <property type="match status" value="1"/>
</dbReference>
<dbReference type="GO" id="GO:0008836">
    <property type="term" value="F:diaminopimelate decarboxylase activity"/>
    <property type="evidence" value="ECO:0007669"/>
    <property type="project" value="UniProtKB-UniRule"/>
</dbReference>
<dbReference type="AlphaFoldDB" id="A0A0H3M041"/>
<evidence type="ECO:0000256" key="7">
    <source>
        <dbReference type="PIRSR" id="PIRSR600183-50"/>
    </source>
</evidence>
<feature type="binding site" evidence="5">
    <location>
        <position position="319"/>
    </location>
    <ligand>
        <name>substrate</name>
    </ligand>
</feature>
<dbReference type="HAMAP" id="MF_02120">
    <property type="entry name" value="LysA"/>
    <property type="match status" value="1"/>
</dbReference>
<dbReference type="PANTHER" id="PTHR43727:SF2">
    <property type="entry name" value="GROUP IV DECARBOXYLASE"/>
    <property type="match status" value="1"/>
</dbReference>
<reference evidence="10 11" key="1">
    <citation type="journal article" date="2006" name="J. Bacteriol.">
        <title>Comparative genomic analysis of three strains of Ehrlichia ruminantium reveals an active process of genome size plasticity.</title>
        <authorList>
            <person name="Frutos R."/>
            <person name="Viari A."/>
            <person name="Ferraz C."/>
            <person name="Morgat A."/>
            <person name="Eychenie S."/>
            <person name="Kandassami Y."/>
            <person name="Chantal I."/>
            <person name="Bensaid A."/>
            <person name="Coissac E."/>
            <person name="Vachiery N."/>
            <person name="Demaille J."/>
            <person name="Martinez D."/>
        </authorList>
    </citation>
    <scope>NUCLEOTIDE SEQUENCE [LARGE SCALE GENOMIC DNA]</scope>
    <source>
        <strain evidence="10 11">Welgevonden</strain>
    </source>
</reference>
<evidence type="ECO:0000256" key="2">
    <source>
        <dbReference type="ARBA" id="ARBA00022793"/>
    </source>
</evidence>
<dbReference type="GO" id="GO:0030170">
    <property type="term" value="F:pyridoxal phosphate binding"/>
    <property type="evidence" value="ECO:0007669"/>
    <property type="project" value="UniProtKB-UniRule"/>
</dbReference>
<protein>
    <recommendedName>
        <fullName evidence="5 6">Diaminopimelate decarboxylase</fullName>
        <shortName evidence="5">DAP decarboxylase</shortName>
        <shortName evidence="5">DAPDC</shortName>
        <ecNumber evidence="5 6">4.1.1.20</ecNumber>
    </recommendedName>
</protein>
<evidence type="ECO:0000256" key="1">
    <source>
        <dbReference type="ARBA" id="ARBA00001933"/>
    </source>
</evidence>
<comment type="function">
    <text evidence="5">Specifically catalyzes the decarboxylation of meso-diaminopimelate (meso-DAP) to L-lysine.</text>
</comment>
<evidence type="ECO:0000256" key="4">
    <source>
        <dbReference type="ARBA" id="ARBA00023239"/>
    </source>
</evidence>
<feature type="binding site" evidence="5">
    <location>
        <position position="350"/>
    </location>
    <ligand>
        <name>substrate</name>
    </ligand>
</feature>
<comment type="catalytic activity">
    <reaction evidence="5 8">
        <text>meso-2,6-diaminopimelate + H(+) = L-lysine + CO2</text>
        <dbReference type="Rhea" id="RHEA:15101"/>
        <dbReference type="ChEBI" id="CHEBI:15378"/>
        <dbReference type="ChEBI" id="CHEBI:16526"/>
        <dbReference type="ChEBI" id="CHEBI:32551"/>
        <dbReference type="ChEBI" id="CHEBI:57791"/>
        <dbReference type="EC" id="4.1.1.20"/>
    </reaction>
</comment>
<dbReference type="PRINTS" id="PR01181">
    <property type="entry name" value="DAPDCRBXLASE"/>
</dbReference>
<name>A0A0H3M041_EHRRW</name>
<feature type="modified residue" description="N6-(pyridoxal phosphate)lysine" evidence="5 7">
    <location>
        <position position="68"/>
    </location>
</feature>
<accession>A0A0H3M041</accession>
<evidence type="ECO:0000256" key="3">
    <source>
        <dbReference type="ARBA" id="ARBA00022898"/>
    </source>
</evidence>
<dbReference type="InterPro" id="IPR022653">
    <property type="entry name" value="De-COase2_pyr-phos_BS"/>
</dbReference>
<dbReference type="InterPro" id="IPR002986">
    <property type="entry name" value="DAP_deCOOHase_LysA"/>
</dbReference>
<feature type="binding site" evidence="5">
    <location>
        <position position="245"/>
    </location>
    <ligand>
        <name>pyridoxal 5'-phosphate</name>
        <dbReference type="ChEBI" id="CHEBI:597326"/>
    </ligand>
</feature>
<dbReference type="InterPro" id="IPR029066">
    <property type="entry name" value="PLP-binding_barrel"/>
</dbReference>
<gene>
    <name evidence="5 10" type="primary">lysA</name>
    <name evidence="10" type="ordered locus">ERWE_CDS_05600</name>
</gene>
<keyword evidence="4 5" id="KW-0456">Lyase</keyword>
<dbReference type="PROSITE" id="PS00878">
    <property type="entry name" value="ODR_DC_2_1"/>
    <property type="match status" value="1"/>
</dbReference>
<keyword evidence="5 8" id="KW-0457">Lysine biosynthesis</keyword>
<dbReference type="FunFam" id="3.20.20.10:FF:000003">
    <property type="entry name" value="Diaminopimelate decarboxylase"/>
    <property type="match status" value="1"/>
</dbReference>
<keyword evidence="3 5" id="KW-0663">Pyridoxal phosphate</keyword>
<comment type="similarity">
    <text evidence="5">Belongs to the Orn/Lys/Arg decarboxylase class-II family. LysA subfamily.</text>
</comment>
<dbReference type="InterPro" id="IPR009006">
    <property type="entry name" value="Ala_racemase/Decarboxylase_C"/>
</dbReference>
<dbReference type="Proteomes" id="UP000001021">
    <property type="component" value="Chromosome"/>
</dbReference>
<comment type="cofactor">
    <cofactor evidence="1 5 7 8">
        <name>pyridoxal 5'-phosphate</name>
        <dbReference type="ChEBI" id="CHEBI:597326"/>
    </cofactor>
</comment>
<keyword evidence="2 5" id="KW-0210">Decarboxylase</keyword>
<dbReference type="EMBL" id="CR925678">
    <property type="protein sequence ID" value="CAI27054.1"/>
    <property type="molecule type" value="Genomic_DNA"/>
</dbReference>
<feature type="binding site" evidence="5">
    <location>
        <position position="323"/>
    </location>
    <ligand>
        <name>substrate</name>
    </ligand>
</feature>
<feature type="binding site" evidence="5">
    <location>
        <begin position="280"/>
        <end position="283"/>
    </location>
    <ligand>
        <name>pyridoxal 5'-phosphate</name>
        <dbReference type="ChEBI" id="CHEBI:597326"/>
    </ligand>
</feature>